<evidence type="ECO:0000313" key="2">
    <source>
        <dbReference type="EMBL" id="KKN04165.1"/>
    </source>
</evidence>
<comment type="caution">
    <text evidence="2">The sequence shown here is derived from an EMBL/GenBank/DDBJ whole genome shotgun (WGS) entry which is preliminary data.</text>
</comment>
<protein>
    <recommendedName>
        <fullName evidence="3">Polysaccharide biosynthesis protein C-terminal domain-containing protein</fullName>
    </recommendedName>
</protein>
<evidence type="ECO:0008006" key="3">
    <source>
        <dbReference type="Google" id="ProtNLM"/>
    </source>
</evidence>
<feature type="transmembrane region" description="Helical" evidence="1">
    <location>
        <begin position="21"/>
        <end position="44"/>
    </location>
</feature>
<feature type="transmembrane region" description="Helical" evidence="1">
    <location>
        <begin position="50"/>
        <end position="71"/>
    </location>
</feature>
<organism evidence="2">
    <name type="scientific">marine sediment metagenome</name>
    <dbReference type="NCBI Taxonomy" id="412755"/>
    <lineage>
        <taxon>unclassified sequences</taxon>
        <taxon>metagenomes</taxon>
        <taxon>ecological metagenomes</taxon>
    </lineage>
</organism>
<keyword evidence="1" id="KW-0812">Transmembrane</keyword>
<evidence type="ECO:0000256" key="1">
    <source>
        <dbReference type="SAM" id="Phobius"/>
    </source>
</evidence>
<keyword evidence="1" id="KW-1133">Transmembrane helix</keyword>
<accession>A0A0F9M9N8</accession>
<name>A0A0F9M9N8_9ZZZZ</name>
<dbReference type="EMBL" id="LAZR01004950">
    <property type="protein sequence ID" value="KKN04165.1"/>
    <property type="molecule type" value="Genomic_DNA"/>
</dbReference>
<proteinExistence type="predicted"/>
<sequence length="91" mass="10448">MVALLSWIKKELFYIKDSFSEIIKAFIFFVLASSGFVCALLLRYQGYNGTIITFVSLLVEFISLVICYFLFRGYLKTEEIAKPSKTEGKKP</sequence>
<gene>
    <name evidence="2" type="ORF">LCGC14_1100210</name>
</gene>
<dbReference type="AlphaFoldDB" id="A0A0F9M9N8"/>
<reference evidence="2" key="1">
    <citation type="journal article" date="2015" name="Nature">
        <title>Complex archaea that bridge the gap between prokaryotes and eukaryotes.</title>
        <authorList>
            <person name="Spang A."/>
            <person name="Saw J.H."/>
            <person name="Jorgensen S.L."/>
            <person name="Zaremba-Niedzwiedzka K."/>
            <person name="Martijn J."/>
            <person name="Lind A.E."/>
            <person name="van Eijk R."/>
            <person name="Schleper C."/>
            <person name="Guy L."/>
            <person name="Ettema T.J."/>
        </authorList>
    </citation>
    <scope>NUCLEOTIDE SEQUENCE</scope>
</reference>
<keyword evidence="1" id="KW-0472">Membrane</keyword>